<dbReference type="InterPro" id="IPR008927">
    <property type="entry name" value="6-PGluconate_DH-like_C_sf"/>
</dbReference>
<evidence type="ECO:0000256" key="7">
    <source>
        <dbReference type="ARBA" id="ARBA00023027"/>
    </source>
</evidence>
<dbReference type="PROSITE" id="PS51176">
    <property type="entry name" value="PDH_ADH"/>
    <property type="match status" value="1"/>
</dbReference>
<evidence type="ECO:0000256" key="3">
    <source>
        <dbReference type="ARBA" id="ARBA00012068"/>
    </source>
</evidence>
<keyword evidence="6 11" id="KW-0560">Oxidoreductase</keyword>
<feature type="domain" description="ACT" evidence="10">
    <location>
        <begin position="282"/>
        <end position="350"/>
    </location>
</feature>
<gene>
    <name evidence="11" type="ORF">QQX04_09310</name>
</gene>
<dbReference type="InterPro" id="IPR036291">
    <property type="entry name" value="NAD(P)-bd_dom_sf"/>
</dbReference>
<dbReference type="NCBIfam" id="NF005111">
    <property type="entry name" value="PRK06545.2-3"/>
    <property type="match status" value="1"/>
</dbReference>
<evidence type="ECO:0000313" key="11">
    <source>
        <dbReference type="EMBL" id="MDN4473185.1"/>
    </source>
</evidence>
<dbReference type="SUPFAM" id="SSF48179">
    <property type="entry name" value="6-phosphogluconate dehydrogenase C-terminal domain-like"/>
    <property type="match status" value="1"/>
</dbReference>
<dbReference type="Pfam" id="PF20463">
    <property type="entry name" value="PDH_C"/>
    <property type="match status" value="1"/>
</dbReference>
<dbReference type="SUPFAM" id="SSF51735">
    <property type="entry name" value="NAD(P)-binding Rossmann-fold domains"/>
    <property type="match status" value="1"/>
</dbReference>
<evidence type="ECO:0000256" key="5">
    <source>
        <dbReference type="ARBA" id="ARBA00022498"/>
    </source>
</evidence>
<dbReference type="InterPro" id="IPR050812">
    <property type="entry name" value="Preph/Arog_dehydrog"/>
</dbReference>
<dbReference type="GO" id="GO:0008977">
    <property type="term" value="F:prephenate dehydrogenase (NAD+) activity"/>
    <property type="evidence" value="ECO:0007669"/>
    <property type="project" value="UniProtKB-EC"/>
</dbReference>
<reference evidence="11" key="1">
    <citation type="submission" date="2023-06" db="EMBL/GenBank/DDBJ databases">
        <title>SYSU T00b26.</title>
        <authorList>
            <person name="Gao L."/>
            <person name="Fang B.-Z."/>
            <person name="Li W.-J."/>
        </authorList>
    </citation>
    <scope>NUCLEOTIDE SEQUENCE</scope>
    <source>
        <strain evidence="11">SYSU T00b26</strain>
    </source>
</reference>
<protein>
    <recommendedName>
        <fullName evidence="4">Prephenate dehydrogenase</fullName>
        <ecNumber evidence="3">1.3.1.12</ecNumber>
    </recommendedName>
</protein>
<dbReference type="EMBL" id="JAUHPV010000005">
    <property type="protein sequence ID" value="MDN4473185.1"/>
    <property type="molecule type" value="Genomic_DNA"/>
</dbReference>
<proteinExistence type="inferred from homology"/>
<evidence type="ECO:0000256" key="8">
    <source>
        <dbReference type="ARBA" id="ARBA00049260"/>
    </source>
</evidence>
<evidence type="ECO:0000256" key="6">
    <source>
        <dbReference type="ARBA" id="ARBA00023002"/>
    </source>
</evidence>
<evidence type="ECO:0000256" key="4">
    <source>
        <dbReference type="ARBA" id="ARBA00016891"/>
    </source>
</evidence>
<dbReference type="Proteomes" id="UP001172738">
    <property type="component" value="Unassembled WGS sequence"/>
</dbReference>
<organism evidence="11 12">
    <name type="scientific">Demequina zhanjiangensis</name>
    <dbReference type="NCBI Taxonomy" id="3051659"/>
    <lineage>
        <taxon>Bacteria</taxon>
        <taxon>Bacillati</taxon>
        <taxon>Actinomycetota</taxon>
        <taxon>Actinomycetes</taxon>
        <taxon>Micrococcales</taxon>
        <taxon>Demequinaceae</taxon>
        <taxon>Demequina</taxon>
    </lineage>
</organism>
<dbReference type="PANTHER" id="PTHR21363:SF0">
    <property type="entry name" value="PREPHENATE DEHYDROGENASE [NADP(+)]"/>
    <property type="match status" value="1"/>
</dbReference>
<evidence type="ECO:0000313" key="12">
    <source>
        <dbReference type="Proteomes" id="UP001172738"/>
    </source>
</evidence>
<keyword evidence="12" id="KW-1185">Reference proteome</keyword>
<comment type="caution">
    <text evidence="11">The sequence shown here is derived from an EMBL/GenBank/DDBJ whole genome shotgun (WGS) entry which is preliminary data.</text>
</comment>
<name>A0ABT8G220_9MICO</name>
<dbReference type="Gene3D" id="1.10.3660.10">
    <property type="entry name" value="6-phosphogluconate dehydrogenase C-terminal like domain"/>
    <property type="match status" value="1"/>
</dbReference>
<keyword evidence="5" id="KW-0827">Tyrosine biosynthesis</keyword>
<evidence type="ECO:0000256" key="1">
    <source>
        <dbReference type="ARBA" id="ARBA00005067"/>
    </source>
</evidence>
<dbReference type="RefSeq" id="WP_301128463.1">
    <property type="nucleotide sequence ID" value="NZ_JAUHPV010000005.1"/>
</dbReference>
<dbReference type="InterPro" id="IPR003099">
    <property type="entry name" value="Prephen_DH"/>
</dbReference>
<dbReference type="InterPro" id="IPR046825">
    <property type="entry name" value="PDH_C"/>
</dbReference>
<evidence type="ECO:0000259" key="10">
    <source>
        <dbReference type="PROSITE" id="PS51671"/>
    </source>
</evidence>
<evidence type="ECO:0000259" key="9">
    <source>
        <dbReference type="PROSITE" id="PS51176"/>
    </source>
</evidence>
<dbReference type="InterPro" id="IPR046826">
    <property type="entry name" value="PDH_N"/>
</dbReference>
<dbReference type="PANTHER" id="PTHR21363">
    <property type="entry name" value="PREPHENATE DEHYDROGENASE"/>
    <property type="match status" value="1"/>
</dbReference>
<comment type="pathway">
    <text evidence="1">Amino-acid biosynthesis; L-tyrosine biosynthesis; (4-hydroxyphenyl)pyruvate from prephenate (NAD(+) route): step 1/1.</text>
</comment>
<keyword evidence="7" id="KW-0520">NAD</keyword>
<dbReference type="Pfam" id="PF02153">
    <property type="entry name" value="PDH_N"/>
    <property type="match status" value="1"/>
</dbReference>
<feature type="domain" description="Prephenate/arogenate dehydrogenase" evidence="9">
    <location>
        <begin position="5"/>
        <end position="289"/>
    </location>
</feature>
<dbReference type="PROSITE" id="PS51671">
    <property type="entry name" value="ACT"/>
    <property type="match status" value="1"/>
</dbReference>
<evidence type="ECO:0000256" key="2">
    <source>
        <dbReference type="ARBA" id="ARBA00007964"/>
    </source>
</evidence>
<comment type="similarity">
    <text evidence="2">Belongs to the prephenate/arogenate dehydrogenase family.</text>
</comment>
<comment type="catalytic activity">
    <reaction evidence="8">
        <text>prephenate + NAD(+) = 3-(4-hydroxyphenyl)pyruvate + CO2 + NADH</text>
        <dbReference type="Rhea" id="RHEA:13869"/>
        <dbReference type="ChEBI" id="CHEBI:16526"/>
        <dbReference type="ChEBI" id="CHEBI:29934"/>
        <dbReference type="ChEBI" id="CHEBI:36242"/>
        <dbReference type="ChEBI" id="CHEBI:57540"/>
        <dbReference type="ChEBI" id="CHEBI:57945"/>
        <dbReference type="EC" id="1.3.1.12"/>
    </reaction>
</comment>
<keyword evidence="5" id="KW-0057">Aromatic amino acid biosynthesis</keyword>
<dbReference type="Gene3D" id="3.40.50.720">
    <property type="entry name" value="NAD(P)-binding Rossmann-like Domain"/>
    <property type="match status" value="1"/>
</dbReference>
<dbReference type="InterPro" id="IPR002912">
    <property type="entry name" value="ACT_dom"/>
</dbReference>
<dbReference type="EC" id="1.3.1.12" evidence="3"/>
<accession>A0ABT8G220</accession>
<sequence length="350" mass="35863">MPATPRTHVIGAGLIGASIGLGLRAAGWDVTIADAAAEAERLAWGIGAGDPLGHEAPELVIVAVRPSATGEVVAEALERWPGAWVTDVASVKAPVLEAARAAGGSARYVGSHPMAGREVSGGLAAQSDLFSARPWVVCAGDAAEEVVETVRSVARTLESDLVEMDASAHDAAVARVSHAPQVVASAAAAALGPLGADDVALAGQGLRDVTRIAGSPPAMWADIARMNHAALVATLDHIIGDLEDVREADDIGEALTDLIARGNLEVERIPGKHGGKTREWRGVTVIVPDEPGQLVRLLQDAASVGANVEDLSIEHSPRQPVGLTTLFVEPASAPPLVEALERAGWTVAAS</sequence>
<keyword evidence="5" id="KW-0028">Amino-acid biosynthesis</keyword>